<feature type="region of interest" description="Disordered" evidence="1">
    <location>
        <begin position="89"/>
        <end position="168"/>
    </location>
</feature>
<dbReference type="EMBL" id="NHTK01001347">
    <property type="protein sequence ID" value="PPQ99780.1"/>
    <property type="molecule type" value="Genomic_DNA"/>
</dbReference>
<feature type="compositionally biased region" description="Pro residues" evidence="1">
    <location>
        <begin position="151"/>
        <end position="160"/>
    </location>
</feature>
<name>A0A409Y9N1_9AGAR</name>
<sequence length="168" mass="17168">MKFNLATGTLAVLVTSAVAAPSPAPVEETQQVAAVQNEGELFGTLLTLGKLVLPKVIKAIASKPGMPKPGPEPKSVSALAPPLAIPLTPAAGASMGSASGSLAGGLPSDVNNKMITGDDDEDEEQKLVPESPAQPPKPLVPEPAGQVAQPIPRPPLPFPLRFPGRIRQ</sequence>
<proteinExistence type="predicted"/>
<dbReference type="AlphaFoldDB" id="A0A409Y9N1"/>
<evidence type="ECO:0000313" key="3">
    <source>
        <dbReference type="EMBL" id="PPQ99780.1"/>
    </source>
</evidence>
<evidence type="ECO:0000313" key="4">
    <source>
        <dbReference type="Proteomes" id="UP000284842"/>
    </source>
</evidence>
<dbReference type="InParanoid" id="A0A409Y9N1"/>
<reference evidence="3 4" key="1">
    <citation type="journal article" date="2018" name="Evol. Lett.">
        <title>Horizontal gene cluster transfer increased hallucinogenic mushroom diversity.</title>
        <authorList>
            <person name="Reynolds H.T."/>
            <person name="Vijayakumar V."/>
            <person name="Gluck-Thaler E."/>
            <person name="Korotkin H.B."/>
            <person name="Matheny P.B."/>
            <person name="Slot J.C."/>
        </authorList>
    </citation>
    <scope>NUCLEOTIDE SEQUENCE [LARGE SCALE GENOMIC DNA]</scope>
    <source>
        <strain evidence="3 4">2629</strain>
    </source>
</reference>
<evidence type="ECO:0000256" key="2">
    <source>
        <dbReference type="SAM" id="SignalP"/>
    </source>
</evidence>
<accession>A0A409Y9N1</accession>
<evidence type="ECO:0000256" key="1">
    <source>
        <dbReference type="SAM" id="MobiDB-lite"/>
    </source>
</evidence>
<feature type="compositionally biased region" description="Low complexity" evidence="1">
    <location>
        <begin position="89"/>
        <end position="108"/>
    </location>
</feature>
<feature type="chain" id="PRO_5019439791" evidence="2">
    <location>
        <begin position="20"/>
        <end position="168"/>
    </location>
</feature>
<organism evidence="3 4">
    <name type="scientific">Panaeolus cyanescens</name>
    <dbReference type="NCBI Taxonomy" id="181874"/>
    <lineage>
        <taxon>Eukaryota</taxon>
        <taxon>Fungi</taxon>
        <taxon>Dikarya</taxon>
        <taxon>Basidiomycota</taxon>
        <taxon>Agaricomycotina</taxon>
        <taxon>Agaricomycetes</taxon>
        <taxon>Agaricomycetidae</taxon>
        <taxon>Agaricales</taxon>
        <taxon>Agaricineae</taxon>
        <taxon>Galeropsidaceae</taxon>
        <taxon>Panaeolus</taxon>
    </lineage>
</organism>
<dbReference type="Proteomes" id="UP000284842">
    <property type="component" value="Unassembled WGS sequence"/>
</dbReference>
<protein>
    <submittedName>
        <fullName evidence="3">Uncharacterized protein</fullName>
    </submittedName>
</protein>
<gene>
    <name evidence="3" type="ORF">CVT24_009684</name>
</gene>
<feature type="signal peptide" evidence="2">
    <location>
        <begin position="1"/>
        <end position="19"/>
    </location>
</feature>
<comment type="caution">
    <text evidence="3">The sequence shown here is derived from an EMBL/GenBank/DDBJ whole genome shotgun (WGS) entry which is preliminary data.</text>
</comment>
<keyword evidence="2" id="KW-0732">Signal</keyword>
<keyword evidence="4" id="KW-1185">Reference proteome</keyword>
<feature type="compositionally biased region" description="Pro residues" evidence="1">
    <location>
        <begin position="132"/>
        <end position="141"/>
    </location>
</feature>